<name>A0A0R2CTT1_9LACO</name>
<evidence type="ECO:0000313" key="2">
    <source>
        <dbReference type="Proteomes" id="UP000051586"/>
    </source>
</evidence>
<dbReference type="PATRIC" id="fig|1423745.4.peg.773"/>
<evidence type="ECO:0000313" key="1">
    <source>
        <dbReference type="EMBL" id="KRM91593.1"/>
    </source>
</evidence>
<gene>
    <name evidence="1" type="ORF">FC87_GL000725</name>
</gene>
<protein>
    <submittedName>
        <fullName evidence="1">Phage-related minor capsid protein (GpG protein)</fullName>
    </submittedName>
</protein>
<dbReference type="STRING" id="1423745.GCA_001311215_01856"/>
<dbReference type="EMBL" id="AYZI01000004">
    <property type="protein sequence ID" value="KRM91593.1"/>
    <property type="molecule type" value="Genomic_DNA"/>
</dbReference>
<reference evidence="1 2" key="1">
    <citation type="journal article" date="2015" name="Genome Announc.">
        <title>Expanding the biotechnology potential of lactobacilli through comparative genomics of 213 strains and associated genera.</title>
        <authorList>
            <person name="Sun Z."/>
            <person name="Harris H.M."/>
            <person name="McCann A."/>
            <person name="Guo C."/>
            <person name="Argimon S."/>
            <person name="Zhang W."/>
            <person name="Yang X."/>
            <person name="Jeffery I.B."/>
            <person name="Cooney J.C."/>
            <person name="Kagawa T.F."/>
            <person name="Liu W."/>
            <person name="Song Y."/>
            <person name="Salvetti E."/>
            <person name="Wrobel A."/>
            <person name="Rasinkangas P."/>
            <person name="Parkhill J."/>
            <person name="Rea M.C."/>
            <person name="O'Sullivan O."/>
            <person name="Ritari J."/>
            <person name="Douillard F.P."/>
            <person name="Paul Ross R."/>
            <person name="Yang R."/>
            <person name="Briner A.E."/>
            <person name="Felis G.E."/>
            <person name="de Vos W.M."/>
            <person name="Barrangou R."/>
            <person name="Klaenhammer T.R."/>
            <person name="Caufield P.W."/>
            <person name="Cui Y."/>
            <person name="Zhang H."/>
            <person name="O'Toole P.W."/>
        </authorList>
    </citation>
    <scope>NUCLEOTIDE SEQUENCE [LARGE SCALE GENOMIC DNA]</scope>
    <source>
        <strain evidence="1 2">DSM 22689</strain>
    </source>
</reference>
<dbReference type="RefSeq" id="WP_054691012.1">
    <property type="nucleotide sequence ID" value="NZ_AYZI01000004.1"/>
</dbReference>
<accession>A0A0R2CTT1</accession>
<dbReference type="AlphaFoldDB" id="A0A0R2CTT1"/>
<proteinExistence type="predicted"/>
<dbReference type="Proteomes" id="UP000051586">
    <property type="component" value="Unassembled WGS sequence"/>
</dbReference>
<comment type="caution">
    <text evidence="1">The sequence shown here is derived from an EMBL/GenBank/DDBJ whole genome shotgun (WGS) entry which is preliminary data.</text>
</comment>
<organism evidence="1 2">
    <name type="scientific">Fructilactobacillus florum DSM 22689 = JCM 16035</name>
    <dbReference type="NCBI Taxonomy" id="1423745"/>
    <lineage>
        <taxon>Bacteria</taxon>
        <taxon>Bacillati</taxon>
        <taxon>Bacillota</taxon>
        <taxon>Bacilli</taxon>
        <taxon>Lactobacillales</taxon>
        <taxon>Lactobacillaceae</taxon>
        <taxon>Fructilactobacillus</taxon>
    </lineage>
</organism>
<sequence length="345" mass="37526">MAFTDKTDLSKLIVPEVFSDYVQRQSTQTNRLIQSGIISTDPVLGSRLLQPGWLINVPQLNDLTGDPQEWDDKTDIKTDSLDSAEEQEVKFSDAKAFAATDFGQLISGAPVAQQIASRFSAWWTRLDERRALRLVKNTFLNADVLAAKGFHIGSETDLSAKDFIAALSRMGDVMNNTLSKVAVNSAAYAEMSRQNLIEYVQPSNVAMPTPTYQGMTIVQDDSIPVDSKGVTSAFIFGNGSIHYSTAIPSNGVVVDRDETSNGGQQAVINKRMSTMHIEGTSLDLTQLTSGNPANFRSDFENGKALYKVASDPRDIQIVQYGFKIGTDLLVPGVNTTDAPKSTSGK</sequence>